<dbReference type="PANTHER" id="PTHR21485:SF3">
    <property type="entry name" value="N-ACYLNEURAMINATE CYTIDYLYLTRANSFERASE"/>
    <property type="match status" value="1"/>
</dbReference>
<dbReference type="InterPro" id="IPR023214">
    <property type="entry name" value="HAD_sf"/>
</dbReference>
<proteinExistence type="inferred from homology"/>
<dbReference type="CDD" id="cd01630">
    <property type="entry name" value="HAD_KDO-like"/>
    <property type="match status" value="1"/>
</dbReference>
<comment type="similarity">
    <text evidence="2">Belongs to the KdsC family.</text>
</comment>
<comment type="cofactor">
    <cofactor evidence="1 7">
        <name>Mg(2+)</name>
        <dbReference type="ChEBI" id="CHEBI:18420"/>
    </cofactor>
</comment>
<feature type="binding site" evidence="7">
    <location>
        <position position="101"/>
    </location>
    <ligand>
        <name>Mg(2+)</name>
        <dbReference type="ChEBI" id="CHEBI:18420"/>
    </ligand>
</feature>
<evidence type="ECO:0000256" key="7">
    <source>
        <dbReference type="PIRSR" id="PIRSR006118-2"/>
    </source>
</evidence>
<dbReference type="KEGG" id="hmr:Hipma_0523"/>
<dbReference type="SFLD" id="SFLDG01136">
    <property type="entry name" value="C1.6:_Phosphoserine_Phosphatas"/>
    <property type="match status" value="1"/>
</dbReference>
<feature type="binding site" evidence="7">
    <location>
        <position position="10"/>
    </location>
    <ligand>
        <name>substrate</name>
    </ligand>
</feature>
<evidence type="ECO:0000256" key="1">
    <source>
        <dbReference type="ARBA" id="ARBA00001946"/>
    </source>
</evidence>
<dbReference type="FunCoup" id="F2LUG8">
    <property type="interactions" value="241"/>
</dbReference>
<dbReference type="NCBIfam" id="TIGR01670">
    <property type="entry name" value="KdsC-phosphatas"/>
    <property type="match status" value="1"/>
</dbReference>
<dbReference type="GO" id="GO:0008781">
    <property type="term" value="F:N-acylneuraminate cytidylyltransferase activity"/>
    <property type="evidence" value="ECO:0007669"/>
    <property type="project" value="TreeGrafter"/>
</dbReference>
<dbReference type="SFLD" id="SFLDG01138">
    <property type="entry name" value="C1.6.2:_Deoxy-d-mannose-octulo"/>
    <property type="match status" value="1"/>
</dbReference>
<evidence type="ECO:0000313" key="8">
    <source>
        <dbReference type="EMBL" id="AEA33494.1"/>
    </source>
</evidence>
<keyword evidence="4 7" id="KW-0479">Metal-binding</keyword>
<dbReference type="GO" id="GO:0019143">
    <property type="term" value="F:3-deoxy-manno-octulosonate-8-phosphatase activity"/>
    <property type="evidence" value="ECO:0007669"/>
    <property type="project" value="UniProtKB-EC"/>
</dbReference>
<dbReference type="FunFam" id="3.40.50.1000:FF:000029">
    <property type="entry name" value="3-deoxy-D-manno-octulosonate 8-phosphate phosphatase KdsC"/>
    <property type="match status" value="1"/>
</dbReference>
<dbReference type="EMBL" id="CP002606">
    <property type="protein sequence ID" value="AEA33494.1"/>
    <property type="molecule type" value="Genomic_DNA"/>
</dbReference>
<accession>F2LUG8</accession>
<dbReference type="RefSeq" id="WP_013681535.1">
    <property type="nucleotide sequence ID" value="NC_015318.1"/>
</dbReference>
<dbReference type="GO" id="GO:0046872">
    <property type="term" value="F:metal ion binding"/>
    <property type="evidence" value="ECO:0007669"/>
    <property type="project" value="UniProtKB-KW"/>
</dbReference>
<evidence type="ECO:0000256" key="5">
    <source>
        <dbReference type="ARBA" id="ARBA00022801"/>
    </source>
</evidence>
<dbReference type="HOGENOM" id="CLU_106694_0_1_7"/>
<feature type="binding site" evidence="7">
    <location>
        <position position="8"/>
    </location>
    <ligand>
        <name>Mg(2+)</name>
        <dbReference type="ChEBI" id="CHEBI:18420"/>
    </ligand>
</feature>
<dbReference type="PIRSF" id="PIRSF006118">
    <property type="entry name" value="KDO8-P_Ptase"/>
    <property type="match status" value="1"/>
</dbReference>
<evidence type="ECO:0000256" key="3">
    <source>
        <dbReference type="ARBA" id="ARBA00011881"/>
    </source>
</evidence>
<evidence type="ECO:0000256" key="4">
    <source>
        <dbReference type="ARBA" id="ARBA00022723"/>
    </source>
</evidence>
<dbReference type="InterPro" id="IPR050793">
    <property type="entry name" value="CMP-NeuNAc_synthase"/>
</dbReference>
<dbReference type="Pfam" id="PF08282">
    <property type="entry name" value="Hydrolase_3"/>
    <property type="match status" value="1"/>
</dbReference>
<evidence type="ECO:0000313" key="9">
    <source>
        <dbReference type="Proteomes" id="UP000008139"/>
    </source>
</evidence>
<keyword evidence="9" id="KW-1185">Reference proteome</keyword>
<dbReference type="SFLD" id="SFLDS00003">
    <property type="entry name" value="Haloacid_Dehalogenase"/>
    <property type="match status" value="1"/>
</dbReference>
<dbReference type="AlphaFoldDB" id="F2LUG8"/>
<dbReference type="PANTHER" id="PTHR21485">
    <property type="entry name" value="HAD SUPERFAMILY MEMBERS CMAS AND KDSC"/>
    <property type="match status" value="1"/>
</dbReference>
<dbReference type="OrthoDB" id="9805604at2"/>
<protein>
    <submittedName>
        <fullName evidence="8">3-deoxy-D-manno-octulosonate 8-phosphate phosphatase, YrbI family</fullName>
        <ecNumber evidence="8">3.1.3.45</ecNumber>
    </submittedName>
</protein>
<keyword evidence="6 7" id="KW-0460">Magnesium</keyword>
<sequence>MIKLVIMDVDGVLTDGRIILDDNGVEYKFFDVKDGHIFHIIHGFGIKTALVSGRHSRVTKVRAEQLGVEDVYQGIHNKLVAFEQLKKKYSLSNEEIAYIGDDVIDIPPMILSGFSACPSDAHDEVKKVSDYISSFKGGRGAVRDIIEYIMKQEDLWGKMMEKYLLLDKHDIF</sequence>
<organism evidence="8 9">
    <name type="scientific">Hippea maritima (strain ATCC 700847 / DSM 10411 / MH2)</name>
    <dbReference type="NCBI Taxonomy" id="760142"/>
    <lineage>
        <taxon>Bacteria</taxon>
        <taxon>Pseudomonadati</taxon>
        <taxon>Campylobacterota</taxon>
        <taxon>Desulfurellia</taxon>
        <taxon>Desulfurellales</taxon>
        <taxon>Hippeaceae</taxon>
        <taxon>Hippea</taxon>
    </lineage>
</organism>
<name>F2LUG8_HIPMA</name>
<dbReference type="Proteomes" id="UP000008139">
    <property type="component" value="Chromosome"/>
</dbReference>
<dbReference type="InterPro" id="IPR010023">
    <property type="entry name" value="KdsC_fam"/>
</dbReference>
<dbReference type="EC" id="3.1.3.45" evidence="8"/>
<dbReference type="STRING" id="760142.Hipma_0523"/>
<dbReference type="InterPro" id="IPR036412">
    <property type="entry name" value="HAD-like_sf"/>
</dbReference>
<reference evidence="9" key="2">
    <citation type="submission" date="2011-03" db="EMBL/GenBank/DDBJ databases">
        <title>The complete genome of Hippea maritima DSM 10411.</title>
        <authorList>
            <consortium name="US DOE Joint Genome Institute (JGI-PGF)"/>
            <person name="Lucas S."/>
            <person name="Copeland A."/>
            <person name="Lapidus A."/>
            <person name="Bruce D."/>
            <person name="Goodwin L."/>
            <person name="Pitluck S."/>
            <person name="Peters L."/>
            <person name="Kyrpides N."/>
            <person name="Mavromatis K."/>
            <person name="Pagani I."/>
            <person name="Ivanova N."/>
            <person name="Mikhailova N."/>
            <person name="Lu M."/>
            <person name="Detter J.C."/>
            <person name="Tapia R."/>
            <person name="Han C."/>
            <person name="Land M."/>
            <person name="Hauser L."/>
            <person name="Markowitz V."/>
            <person name="Cheng J.-F."/>
            <person name="Hugenholtz P."/>
            <person name="Woyke T."/>
            <person name="Wu D."/>
            <person name="Spring S."/>
            <person name="Schroeder M."/>
            <person name="Brambilla E."/>
            <person name="Klenk H.-P."/>
            <person name="Eisen J.A."/>
        </authorList>
    </citation>
    <scope>NUCLEOTIDE SEQUENCE [LARGE SCALE GENOMIC DNA]</scope>
    <source>
        <strain evidence="9">ATCC 700847 / DSM 10411 / MH2</strain>
    </source>
</reference>
<evidence type="ECO:0000256" key="6">
    <source>
        <dbReference type="ARBA" id="ARBA00022842"/>
    </source>
</evidence>
<keyword evidence="5 8" id="KW-0378">Hydrolase</keyword>
<dbReference type="InParanoid" id="F2LUG8"/>
<dbReference type="Gene3D" id="3.40.50.1000">
    <property type="entry name" value="HAD superfamily/HAD-like"/>
    <property type="match status" value="1"/>
</dbReference>
<reference evidence="8 9" key="1">
    <citation type="journal article" date="2011" name="Stand. Genomic Sci.">
        <title>Complete genome sequence of the thermophilic sulfur-reducer Hippea maritima type strain (MH(2)).</title>
        <authorList>
            <person name="Huntemann M."/>
            <person name="Lu M."/>
            <person name="Nolan M."/>
            <person name="Lapidus A."/>
            <person name="Lucas S."/>
            <person name="Hammon N."/>
            <person name="Deshpande S."/>
            <person name="Cheng J.F."/>
            <person name="Tapia R."/>
            <person name="Han C."/>
            <person name="Goodwin L."/>
            <person name="Pitluck S."/>
            <person name="Liolios K."/>
            <person name="Pagani I."/>
            <person name="Ivanova N."/>
            <person name="Ovchinikova G."/>
            <person name="Pati A."/>
            <person name="Chen A."/>
            <person name="Palaniappan K."/>
            <person name="Land M."/>
            <person name="Hauser L."/>
            <person name="Jeffries C.D."/>
            <person name="Detter J.C."/>
            <person name="Brambilla E.M."/>
            <person name="Rohde M."/>
            <person name="Spring S."/>
            <person name="Goker M."/>
            <person name="Woyke T."/>
            <person name="Bristow J."/>
            <person name="Eisen J.A."/>
            <person name="Markowitz V."/>
            <person name="Hugenholtz P."/>
            <person name="Kyrpides N.C."/>
            <person name="Klenk H.P."/>
            <person name="Mavromatis K."/>
        </authorList>
    </citation>
    <scope>NUCLEOTIDE SEQUENCE [LARGE SCALE GENOMIC DNA]</scope>
    <source>
        <strain evidence="9">ATCC 700847 / DSM 10411 / MH2</strain>
    </source>
</reference>
<gene>
    <name evidence="8" type="ordered locus">Hipma_0523</name>
</gene>
<dbReference type="eggNOG" id="COG1778">
    <property type="taxonomic scope" value="Bacteria"/>
</dbReference>
<comment type="subunit">
    <text evidence="3">Homotetramer.</text>
</comment>
<evidence type="ECO:0000256" key="2">
    <source>
        <dbReference type="ARBA" id="ARBA00005893"/>
    </source>
</evidence>
<dbReference type="SUPFAM" id="SSF56784">
    <property type="entry name" value="HAD-like"/>
    <property type="match status" value="1"/>
</dbReference>